<comment type="caution">
    <text evidence="3">The sequence shown here is derived from an EMBL/GenBank/DDBJ whole genome shotgun (WGS) entry which is preliminary data.</text>
</comment>
<dbReference type="EMBL" id="JAUSWN010000004">
    <property type="protein sequence ID" value="MDQ0478930.1"/>
    <property type="molecule type" value="Genomic_DNA"/>
</dbReference>
<keyword evidence="1" id="KW-1133">Transmembrane helix</keyword>
<feature type="transmembrane region" description="Helical" evidence="1">
    <location>
        <begin position="12"/>
        <end position="30"/>
    </location>
</feature>
<feature type="transmembrane region" description="Helical" evidence="1">
    <location>
        <begin position="188"/>
        <end position="212"/>
    </location>
</feature>
<sequence>MKQYKPNKNFKTFLIIIALILINIVVIYLSRYLTSYTMVILIKLLLILLDLYESYYIISTFTIRYMINDNFILINSFFGLRKVKITFEDIIGYKKISSEKEMQGIKLSGFAFKDIAMGRAFLEKLGLTRMYITSNKNVVVILTKEINYAITPEKTEKIINFLESKGIVELSVSNLKNKRKVSLHNDKVFMIPLICSTIICFALVIFPFILYLKGKLHNIMPLSFDVNFNPTRTGTGKQFAFQQMMYGALNMTLIFCMYFAAHFNAKYDKKSAYKFIYIALIISVTFLILQFKILAVYL</sequence>
<protein>
    <recommendedName>
        <fullName evidence="2">Bacterial Pleckstrin homology domain-containing protein</fullName>
    </recommendedName>
</protein>
<keyword evidence="4" id="KW-1185">Reference proteome</keyword>
<dbReference type="RefSeq" id="WP_307355102.1">
    <property type="nucleotide sequence ID" value="NZ_BAAACJ010000041.1"/>
</dbReference>
<name>A0ABU0JR65_HATLI</name>
<dbReference type="Proteomes" id="UP001224418">
    <property type="component" value="Unassembled WGS sequence"/>
</dbReference>
<proteinExistence type="predicted"/>
<evidence type="ECO:0000259" key="2">
    <source>
        <dbReference type="Pfam" id="PF10882"/>
    </source>
</evidence>
<gene>
    <name evidence="3" type="ORF">QOZ93_000658</name>
</gene>
<organism evidence="3 4">
    <name type="scientific">Hathewaya limosa</name>
    <name type="common">Clostridium limosum</name>
    <dbReference type="NCBI Taxonomy" id="1536"/>
    <lineage>
        <taxon>Bacteria</taxon>
        <taxon>Bacillati</taxon>
        <taxon>Bacillota</taxon>
        <taxon>Clostridia</taxon>
        <taxon>Eubacteriales</taxon>
        <taxon>Clostridiaceae</taxon>
        <taxon>Hathewaya</taxon>
    </lineage>
</organism>
<feature type="transmembrane region" description="Helical" evidence="1">
    <location>
        <begin position="275"/>
        <end position="297"/>
    </location>
</feature>
<feature type="transmembrane region" description="Helical" evidence="1">
    <location>
        <begin position="244"/>
        <end position="263"/>
    </location>
</feature>
<evidence type="ECO:0000313" key="3">
    <source>
        <dbReference type="EMBL" id="MDQ0478930.1"/>
    </source>
</evidence>
<feature type="domain" description="Bacterial Pleckstrin homology" evidence="2">
    <location>
        <begin position="64"/>
        <end position="165"/>
    </location>
</feature>
<evidence type="ECO:0000256" key="1">
    <source>
        <dbReference type="SAM" id="Phobius"/>
    </source>
</evidence>
<dbReference type="Pfam" id="PF10882">
    <property type="entry name" value="bPH_5"/>
    <property type="match status" value="1"/>
</dbReference>
<evidence type="ECO:0000313" key="4">
    <source>
        <dbReference type="Proteomes" id="UP001224418"/>
    </source>
</evidence>
<feature type="transmembrane region" description="Helical" evidence="1">
    <location>
        <begin position="36"/>
        <end position="58"/>
    </location>
</feature>
<dbReference type="InterPro" id="IPR027783">
    <property type="entry name" value="Bacterial_PH-related"/>
</dbReference>
<keyword evidence="1" id="KW-0472">Membrane</keyword>
<reference evidence="3 4" key="1">
    <citation type="submission" date="2023-07" db="EMBL/GenBank/DDBJ databases">
        <title>Genomic Encyclopedia of Type Strains, Phase IV (KMG-IV): sequencing the most valuable type-strain genomes for metagenomic binning, comparative biology and taxonomic classification.</title>
        <authorList>
            <person name="Goeker M."/>
        </authorList>
    </citation>
    <scope>NUCLEOTIDE SEQUENCE [LARGE SCALE GENOMIC DNA]</scope>
    <source>
        <strain evidence="3 4">DSM 1400</strain>
    </source>
</reference>
<keyword evidence="1" id="KW-0812">Transmembrane</keyword>
<accession>A0ABU0JR65</accession>